<evidence type="ECO:0008006" key="9">
    <source>
        <dbReference type="Google" id="ProtNLM"/>
    </source>
</evidence>
<dbReference type="PANTHER" id="PTHR43791">
    <property type="entry name" value="PERMEASE-RELATED"/>
    <property type="match status" value="1"/>
</dbReference>
<dbReference type="Proteomes" id="UP001168146">
    <property type="component" value="Unassembled WGS sequence"/>
</dbReference>
<evidence type="ECO:0000256" key="5">
    <source>
        <dbReference type="ARBA" id="ARBA00023136"/>
    </source>
</evidence>
<dbReference type="Gene3D" id="1.20.1250.20">
    <property type="entry name" value="MFS general substrate transporter like domains"/>
    <property type="match status" value="1"/>
</dbReference>
<keyword evidence="4 6" id="KW-1133">Transmembrane helix</keyword>
<evidence type="ECO:0000256" key="6">
    <source>
        <dbReference type="SAM" id="Phobius"/>
    </source>
</evidence>
<dbReference type="InterPro" id="IPR036259">
    <property type="entry name" value="MFS_trans_sf"/>
</dbReference>
<accession>A0AAN6FG85</accession>
<dbReference type="EMBL" id="JASUXU010000047">
    <property type="protein sequence ID" value="KAK0316951.1"/>
    <property type="molecule type" value="Genomic_DNA"/>
</dbReference>
<dbReference type="PANTHER" id="PTHR43791:SF18">
    <property type="entry name" value="NICOTINIC ACID TRANSPORTER TNA1, PUTATIVE (AFU_ORTHOLOGUE AFUA_3G03820)-RELATED"/>
    <property type="match status" value="1"/>
</dbReference>
<dbReference type="SUPFAM" id="SSF103473">
    <property type="entry name" value="MFS general substrate transporter"/>
    <property type="match status" value="1"/>
</dbReference>
<comment type="subcellular location">
    <subcellularLocation>
        <location evidence="1">Membrane</location>
        <topology evidence="1">Multi-pass membrane protein</topology>
    </subcellularLocation>
</comment>
<dbReference type="Pfam" id="PF07690">
    <property type="entry name" value="MFS_1"/>
    <property type="match status" value="1"/>
</dbReference>
<evidence type="ECO:0000256" key="3">
    <source>
        <dbReference type="ARBA" id="ARBA00022692"/>
    </source>
</evidence>
<evidence type="ECO:0000313" key="7">
    <source>
        <dbReference type="EMBL" id="KAK0316951.1"/>
    </source>
</evidence>
<feature type="transmembrane region" description="Helical" evidence="6">
    <location>
        <begin position="210"/>
        <end position="230"/>
    </location>
</feature>
<comment type="caution">
    <text evidence="7">The sequence shown here is derived from an EMBL/GenBank/DDBJ whole genome shotgun (WGS) entry which is preliminary data.</text>
</comment>
<dbReference type="AlphaFoldDB" id="A0AAN6FG85"/>
<keyword evidence="5 6" id="KW-0472">Membrane</keyword>
<dbReference type="GO" id="GO:0022857">
    <property type="term" value="F:transmembrane transporter activity"/>
    <property type="evidence" value="ECO:0007669"/>
    <property type="project" value="InterPro"/>
</dbReference>
<evidence type="ECO:0000256" key="1">
    <source>
        <dbReference type="ARBA" id="ARBA00004141"/>
    </source>
</evidence>
<evidence type="ECO:0000313" key="8">
    <source>
        <dbReference type="Proteomes" id="UP001168146"/>
    </source>
</evidence>
<protein>
    <recommendedName>
        <fullName evidence="9">Major facilitator superfamily (MFS) profile domain-containing protein</fullName>
    </recommendedName>
</protein>
<feature type="transmembrane region" description="Helical" evidence="6">
    <location>
        <begin position="242"/>
        <end position="264"/>
    </location>
</feature>
<sequence length="360" mass="40208">MAHTHEITADLKGYDDKLEYGHKPIDNSDQSSGEELATLDKGFTDVISQVSPEEERRILKKVDFRLVPVLSLLYLVAFIDRSNIGNAKIAGLSTDLKLSGLQYNTAVTMFFVSYGFFEVPSNIVLKIMRPSRWIAILMFCWGVVMTLMSIVKSREGLYAARICLGIAEVYHSSPLLAHAANMTSTERLLPAATYLLTIWYRRYEVQKRMAVFYTAASLSGAFSGLLAYGIENMAGIDGLGGWRWIFMLEGLVPVALSLVIWKLLPDSPETASFLTKHEKEFIINRLALETGSGHGRVTNADKINMKLIFAAFKEWRIYGAWVMFWGNTIGTYGFTATVPSVIEELGYSAADAQLLTIPIW</sequence>
<evidence type="ECO:0000256" key="4">
    <source>
        <dbReference type="ARBA" id="ARBA00022989"/>
    </source>
</evidence>
<keyword evidence="2" id="KW-0813">Transport</keyword>
<proteinExistence type="predicted"/>
<dbReference type="InterPro" id="IPR011701">
    <property type="entry name" value="MFS"/>
</dbReference>
<dbReference type="GO" id="GO:0016020">
    <property type="term" value="C:membrane"/>
    <property type="evidence" value="ECO:0007669"/>
    <property type="project" value="UniProtKB-SubCell"/>
</dbReference>
<organism evidence="7 8">
    <name type="scientific">Friedmanniomyces endolithicus</name>
    <dbReference type="NCBI Taxonomy" id="329885"/>
    <lineage>
        <taxon>Eukaryota</taxon>
        <taxon>Fungi</taxon>
        <taxon>Dikarya</taxon>
        <taxon>Ascomycota</taxon>
        <taxon>Pezizomycotina</taxon>
        <taxon>Dothideomycetes</taxon>
        <taxon>Dothideomycetidae</taxon>
        <taxon>Mycosphaerellales</taxon>
        <taxon>Teratosphaeriaceae</taxon>
        <taxon>Friedmanniomyces</taxon>
    </lineage>
</organism>
<feature type="transmembrane region" description="Helical" evidence="6">
    <location>
        <begin position="100"/>
        <end position="117"/>
    </location>
</feature>
<name>A0AAN6FG85_9PEZI</name>
<reference evidence="7" key="1">
    <citation type="submission" date="2021-12" db="EMBL/GenBank/DDBJ databases">
        <title>Black yeast isolated from Biological Soil Crust.</title>
        <authorList>
            <person name="Kurbessoian T."/>
        </authorList>
    </citation>
    <scope>NUCLEOTIDE SEQUENCE</scope>
    <source>
        <strain evidence="7">CCFEE 5208</strain>
    </source>
</reference>
<dbReference type="FunFam" id="1.20.1250.20:FF:000034">
    <property type="entry name" value="MFS general substrate transporter"/>
    <property type="match status" value="1"/>
</dbReference>
<feature type="transmembrane region" description="Helical" evidence="6">
    <location>
        <begin position="133"/>
        <end position="151"/>
    </location>
</feature>
<evidence type="ECO:0000256" key="2">
    <source>
        <dbReference type="ARBA" id="ARBA00022448"/>
    </source>
</evidence>
<gene>
    <name evidence="7" type="ORF">LTR82_012093</name>
</gene>
<keyword evidence="3 6" id="KW-0812">Transmembrane</keyword>